<dbReference type="SUPFAM" id="SSF53807">
    <property type="entry name" value="Helical backbone' metal receptor"/>
    <property type="match status" value="1"/>
</dbReference>
<dbReference type="NCBIfam" id="NF038402">
    <property type="entry name" value="TroA_like"/>
    <property type="match status" value="1"/>
</dbReference>
<dbReference type="PANTHER" id="PTHR30535:SF34">
    <property type="entry name" value="MOLYBDATE-BINDING PROTEIN MOLA"/>
    <property type="match status" value="1"/>
</dbReference>
<dbReference type="CDD" id="cd01143">
    <property type="entry name" value="YvrC"/>
    <property type="match status" value="1"/>
</dbReference>
<dbReference type="PROSITE" id="PS50983">
    <property type="entry name" value="FE_B12_PBP"/>
    <property type="match status" value="1"/>
</dbReference>
<evidence type="ECO:0000256" key="1">
    <source>
        <dbReference type="ARBA" id="ARBA00008814"/>
    </source>
</evidence>
<evidence type="ECO:0000313" key="5">
    <source>
        <dbReference type="EMBL" id="VTQ92347.1"/>
    </source>
</evidence>
<organism evidence="5 6">
    <name type="scientific">Hathewaya histolytica</name>
    <name type="common">Clostridium histolyticum</name>
    <dbReference type="NCBI Taxonomy" id="1498"/>
    <lineage>
        <taxon>Bacteria</taxon>
        <taxon>Bacillati</taxon>
        <taxon>Bacillota</taxon>
        <taxon>Clostridia</taxon>
        <taxon>Eubacteriales</taxon>
        <taxon>Clostridiaceae</taxon>
        <taxon>Hathewaya</taxon>
    </lineage>
</organism>
<proteinExistence type="inferred from homology"/>
<dbReference type="AlphaFoldDB" id="A0A4V6KE14"/>
<dbReference type="PROSITE" id="PS51257">
    <property type="entry name" value="PROKAR_LIPOPROTEIN"/>
    <property type="match status" value="1"/>
</dbReference>
<name>A0A4V6KE14_HATHI</name>
<dbReference type="InterPro" id="IPR002491">
    <property type="entry name" value="ABC_transptr_periplasmic_BD"/>
</dbReference>
<protein>
    <submittedName>
        <fullName evidence="5">Iron compound ABC transporter substrate-binding protein</fullName>
    </submittedName>
</protein>
<gene>
    <name evidence="5" type="primary">btuF</name>
    <name evidence="5" type="ORF">NCTC503_01943</name>
</gene>
<dbReference type="PANTHER" id="PTHR30535">
    <property type="entry name" value="VITAMIN B12-BINDING PROTEIN"/>
    <property type="match status" value="1"/>
</dbReference>
<accession>A0A4V6KE14</accession>
<dbReference type="Proteomes" id="UP000308489">
    <property type="component" value="Chromosome 1"/>
</dbReference>
<sequence>MKFFNRFLYLLLCISITLSLASCGNYSNSNKKNTNETKIEEKASTYPKKIKDFSGKEITLEKEPQKVVSLAPSATETVFAIGKGNLLVGRTNYCKYPDEATKITSIGKLEQPNIEKILELQPDLVLASSLTKPEVIKKLENANIKVIGVLDSAMTFDDVYKNISNFGIALNAQTESDELIKNMKNKVNNLSNKLKNSKKPSVYYVISYGKSGDFTATGDTFISELISIASGNNIAKDSKGWNYSKEQLLAKDPDIIIVSKYMNTKKGFMNDPAYKSLKAVKENKVFEIDNNNLDIPGPRLTNGLEDLVRTIHPEIFK</sequence>
<feature type="domain" description="Fe/B12 periplasmic-binding" evidence="4">
    <location>
        <begin position="66"/>
        <end position="315"/>
    </location>
</feature>
<dbReference type="Gene3D" id="3.40.50.1980">
    <property type="entry name" value="Nitrogenase molybdenum iron protein domain"/>
    <property type="match status" value="2"/>
</dbReference>
<dbReference type="OrthoDB" id="9816357at2"/>
<reference evidence="5 6" key="1">
    <citation type="submission" date="2019-05" db="EMBL/GenBank/DDBJ databases">
        <authorList>
            <consortium name="Pathogen Informatics"/>
        </authorList>
    </citation>
    <scope>NUCLEOTIDE SEQUENCE [LARGE SCALE GENOMIC DNA]</scope>
    <source>
        <strain evidence="5 6">NCTC503</strain>
    </source>
</reference>
<evidence type="ECO:0000256" key="3">
    <source>
        <dbReference type="SAM" id="SignalP"/>
    </source>
</evidence>
<comment type="similarity">
    <text evidence="1">Belongs to the bacterial solute-binding protein 8 family.</text>
</comment>
<evidence type="ECO:0000313" key="6">
    <source>
        <dbReference type="Proteomes" id="UP000308489"/>
    </source>
</evidence>
<evidence type="ECO:0000256" key="2">
    <source>
        <dbReference type="ARBA" id="ARBA00022729"/>
    </source>
</evidence>
<feature type="signal peptide" evidence="3">
    <location>
        <begin position="1"/>
        <end position="21"/>
    </location>
</feature>
<dbReference type="Pfam" id="PF01497">
    <property type="entry name" value="Peripla_BP_2"/>
    <property type="match status" value="1"/>
</dbReference>
<feature type="chain" id="PRO_5038620319" evidence="3">
    <location>
        <begin position="22"/>
        <end position="317"/>
    </location>
</feature>
<dbReference type="KEGG" id="hhw:NCTC503_01943"/>
<dbReference type="GO" id="GO:0071281">
    <property type="term" value="P:cellular response to iron ion"/>
    <property type="evidence" value="ECO:0007669"/>
    <property type="project" value="TreeGrafter"/>
</dbReference>
<dbReference type="RefSeq" id="WP_138210529.1">
    <property type="nucleotide sequence ID" value="NZ_CBCRUQ010000003.1"/>
</dbReference>
<dbReference type="EMBL" id="LR590481">
    <property type="protein sequence ID" value="VTQ92347.1"/>
    <property type="molecule type" value="Genomic_DNA"/>
</dbReference>
<keyword evidence="2 3" id="KW-0732">Signal</keyword>
<dbReference type="InterPro" id="IPR054828">
    <property type="entry name" value="Vit_B12_bind_prot"/>
</dbReference>
<evidence type="ECO:0000259" key="4">
    <source>
        <dbReference type="PROSITE" id="PS50983"/>
    </source>
</evidence>
<keyword evidence="6" id="KW-1185">Reference proteome</keyword>
<dbReference type="InterPro" id="IPR050902">
    <property type="entry name" value="ABC_Transporter_SBP"/>
</dbReference>